<feature type="domain" description="AAA+ ATPase" evidence="1">
    <location>
        <begin position="295"/>
        <end position="415"/>
    </location>
</feature>
<evidence type="ECO:0000313" key="3">
    <source>
        <dbReference type="Proteomes" id="UP001295740"/>
    </source>
</evidence>
<evidence type="ECO:0000259" key="1">
    <source>
        <dbReference type="SMART" id="SM00382"/>
    </source>
</evidence>
<dbReference type="SMART" id="SM00382">
    <property type="entry name" value="AAA"/>
    <property type="match status" value="1"/>
</dbReference>
<reference evidence="2" key="1">
    <citation type="submission" date="2023-10" db="EMBL/GenBank/DDBJ databases">
        <authorList>
            <person name="Hackl T."/>
        </authorList>
    </citation>
    <scope>NUCLEOTIDE SEQUENCE</scope>
</reference>
<dbReference type="PANTHER" id="PTHR46411">
    <property type="entry name" value="FAMILY ATPASE, PUTATIVE-RELATED"/>
    <property type="match status" value="1"/>
</dbReference>
<sequence length="501" mass="57209">MTSNADQQRGAFDMESFYEMLGDDKITYELLGALFKRNRLVFATTYGSEDQPRVFKIEMIEKHANSSTGKCFRIWGKYFDHDGKKFSYKTISHEIAQFSGPRKITSLGCYPLKLHKEEVQLRKYLIKRGKKFVELSSVTGGRFVSHHGMAYLKLNDSSVLKINVNGRIMVDPAGHRRINPNYPRDYQGPDPFDWNEYKIDSDEEDSDDSRGLVTSWWCTDEQYLITSPVVMGFAFCGKKWLEFTVSDIKDITWNGSAYDDLVMQARNKELVEALIRSHNDHAAERMDDIIAGKGRGLVFVLHGPPGTGKTLTAEAISDAMKCPLYKVSAAELGTDPRGLEAELQKIMDICHGWGAIMLLDEVDAFLSGQIFRDAFLRTLEYFEGILFLTTNRIENLDSAILSRCFIPLRYNQPDRRERTDVFKTFIDRVRRVTKVDEDTFTEEALWQLGWHRINGRQIRNTVSAAHALAAGKGERLSMDHINHVLGVQQSDIEWVSNPEAL</sequence>
<dbReference type="InterPro" id="IPR003593">
    <property type="entry name" value="AAA+_ATPase"/>
</dbReference>
<comment type="caution">
    <text evidence="2">The sequence shown here is derived from an EMBL/GenBank/DDBJ whole genome shotgun (WGS) entry which is preliminary data.</text>
</comment>
<dbReference type="AlphaFoldDB" id="A0AAI8VXD6"/>
<dbReference type="Gene3D" id="3.40.50.300">
    <property type="entry name" value="P-loop containing nucleotide triphosphate hydrolases"/>
    <property type="match status" value="1"/>
</dbReference>
<dbReference type="CDD" id="cd19481">
    <property type="entry name" value="RecA-like_protease"/>
    <property type="match status" value="1"/>
</dbReference>
<organism evidence="2 3">
    <name type="scientific">Anthostomella pinea</name>
    <dbReference type="NCBI Taxonomy" id="933095"/>
    <lineage>
        <taxon>Eukaryota</taxon>
        <taxon>Fungi</taxon>
        <taxon>Dikarya</taxon>
        <taxon>Ascomycota</taxon>
        <taxon>Pezizomycotina</taxon>
        <taxon>Sordariomycetes</taxon>
        <taxon>Xylariomycetidae</taxon>
        <taxon>Xylariales</taxon>
        <taxon>Xylariaceae</taxon>
        <taxon>Anthostomella</taxon>
    </lineage>
</organism>
<evidence type="ECO:0000313" key="2">
    <source>
        <dbReference type="EMBL" id="CAJ2512490.1"/>
    </source>
</evidence>
<accession>A0AAI8VXD6</accession>
<protein>
    <submittedName>
        <fullName evidence="2">Uu.00g055050.m01.CDS01</fullName>
    </submittedName>
</protein>
<dbReference type="GO" id="GO:0005524">
    <property type="term" value="F:ATP binding"/>
    <property type="evidence" value="ECO:0007669"/>
    <property type="project" value="InterPro"/>
</dbReference>
<dbReference type="Pfam" id="PF22942">
    <property type="entry name" value="DUF7025"/>
    <property type="match status" value="1"/>
</dbReference>
<name>A0AAI8VXD6_9PEZI</name>
<proteinExistence type="predicted"/>
<keyword evidence="3" id="KW-1185">Reference proteome</keyword>
<dbReference type="GO" id="GO:0016887">
    <property type="term" value="F:ATP hydrolysis activity"/>
    <property type="evidence" value="ECO:0007669"/>
    <property type="project" value="InterPro"/>
</dbReference>
<dbReference type="InterPro" id="IPR003959">
    <property type="entry name" value="ATPase_AAA_core"/>
</dbReference>
<gene>
    <name evidence="2" type="ORF">KHLLAP_LOCUS12958</name>
</gene>
<dbReference type="InterPro" id="IPR054289">
    <property type="entry name" value="DUF7025"/>
</dbReference>
<dbReference type="EMBL" id="CAUWAG010000019">
    <property type="protein sequence ID" value="CAJ2512490.1"/>
    <property type="molecule type" value="Genomic_DNA"/>
</dbReference>
<dbReference type="SUPFAM" id="SSF52540">
    <property type="entry name" value="P-loop containing nucleoside triphosphate hydrolases"/>
    <property type="match status" value="1"/>
</dbReference>
<dbReference type="Proteomes" id="UP001295740">
    <property type="component" value="Unassembled WGS sequence"/>
</dbReference>
<dbReference type="InterPro" id="IPR027417">
    <property type="entry name" value="P-loop_NTPase"/>
</dbReference>
<dbReference type="Pfam" id="PF00004">
    <property type="entry name" value="AAA"/>
    <property type="match status" value="1"/>
</dbReference>
<dbReference type="PANTHER" id="PTHR46411:SF1">
    <property type="entry name" value="FAMILY ATPASE, PUTATIVE (AFU_ORTHOLOGUE AFUA_7G05752)-RELATED"/>
    <property type="match status" value="1"/>
</dbReference>